<dbReference type="EC" id="3.1.4.46" evidence="2"/>
<evidence type="ECO:0000256" key="6">
    <source>
        <dbReference type="ARBA" id="ARBA00047512"/>
    </source>
</evidence>
<dbReference type="Gene3D" id="3.20.20.190">
    <property type="entry name" value="Phosphatidylinositol (PI) phosphodiesterase"/>
    <property type="match status" value="1"/>
</dbReference>
<evidence type="ECO:0000259" key="7">
    <source>
        <dbReference type="Pfam" id="PF03009"/>
    </source>
</evidence>
<evidence type="ECO:0000256" key="2">
    <source>
        <dbReference type="ARBA" id="ARBA00012247"/>
    </source>
</evidence>
<dbReference type="GO" id="GO:0008889">
    <property type="term" value="F:glycerophosphodiester phosphodiesterase activity"/>
    <property type="evidence" value="ECO:0007669"/>
    <property type="project" value="UniProtKB-EC"/>
</dbReference>
<dbReference type="SUPFAM" id="SSF51695">
    <property type="entry name" value="PLC-like phosphodiesterases"/>
    <property type="match status" value="1"/>
</dbReference>
<dbReference type="GO" id="GO:0006071">
    <property type="term" value="P:glycerol metabolic process"/>
    <property type="evidence" value="ECO:0007669"/>
    <property type="project" value="UniProtKB-KW"/>
</dbReference>
<comment type="catalytic activity">
    <reaction evidence="6">
        <text>a sn-glycero-3-phosphodiester + H2O = an alcohol + sn-glycerol 3-phosphate + H(+)</text>
        <dbReference type="Rhea" id="RHEA:12969"/>
        <dbReference type="ChEBI" id="CHEBI:15377"/>
        <dbReference type="ChEBI" id="CHEBI:15378"/>
        <dbReference type="ChEBI" id="CHEBI:30879"/>
        <dbReference type="ChEBI" id="CHEBI:57597"/>
        <dbReference type="ChEBI" id="CHEBI:83408"/>
        <dbReference type="EC" id="3.1.4.46"/>
    </reaction>
</comment>
<gene>
    <name evidence="8" type="ORF">C3L33_00921</name>
</gene>
<dbReference type="Pfam" id="PF03009">
    <property type="entry name" value="GDPD"/>
    <property type="match status" value="1"/>
</dbReference>
<evidence type="ECO:0000313" key="8">
    <source>
        <dbReference type="EMBL" id="KAE9467170.1"/>
    </source>
</evidence>
<comment type="similarity">
    <text evidence="1">Belongs to the glycerophosphoryl diester phosphodiesterase family.</text>
</comment>
<dbReference type="EMBL" id="QEFC01000046">
    <property type="protein sequence ID" value="KAE9467170.1"/>
    <property type="molecule type" value="Genomic_DNA"/>
</dbReference>
<reference evidence="8 9" key="1">
    <citation type="journal article" date="2019" name="Genome Biol. Evol.">
        <title>The Rhododendron genome and chromosomal organization provide insight into shared whole-genome duplications across the heath family (Ericaceae).</title>
        <authorList>
            <person name="Soza V.L."/>
            <person name="Lindsley D."/>
            <person name="Waalkes A."/>
            <person name="Ramage E."/>
            <person name="Patwardhan R.P."/>
            <person name="Burton J.N."/>
            <person name="Adey A."/>
            <person name="Kumar A."/>
            <person name="Qiu R."/>
            <person name="Shendure J."/>
            <person name="Hall B."/>
        </authorList>
    </citation>
    <scope>NUCLEOTIDE SEQUENCE [LARGE SCALE GENOMIC DNA]</scope>
    <source>
        <strain evidence="8">RSF 1966-606</strain>
    </source>
</reference>
<proteinExistence type="inferred from homology"/>
<keyword evidence="4" id="KW-0319">Glycerol metabolism</keyword>
<keyword evidence="5" id="KW-0378">Hydrolase</keyword>
<evidence type="ECO:0000256" key="1">
    <source>
        <dbReference type="ARBA" id="ARBA00007277"/>
    </source>
</evidence>
<dbReference type="PANTHER" id="PTHR43620:SF7">
    <property type="entry name" value="GLYCEROPHOSPHODIESTER PHOSPHODIESTERASE GDPD5-RELATED"/>
    <property type="match status" value="1"/>
</dbReference>
<dbReference type="AlphaFoldDB" id="A0A6A4MBE4"/>
<dbReference type="OrthoDB" id="1662069at2759"/>
<accession>A0A6A4MBE4</accession>
<feature type="domain" description="GP-PDE" evidence="7">
    <location>
        <begin position="42"/>
        <end position="109"/>
    </location>
</feature>
<evidence type="ECO:0000256" key="4">
    <source>
        <dbReference type="ARBA" id="ARBA00022798"/>
    </source>
</evidence>
<dbReference type="InterPro" id="IPR030395">
    <property type="entry name" value="GP_PDE_dom"/>
</dbReference>
<keyword evidence="9" id="KW-1185">Reference proteome</keyword>
<keyword evidence="3" id="KW-0732">Signal</keyword>
<feature type="non-terminal residue" evidence="8">
    <location>
        <position position="1"/>
    </location>
</feature>
<dbReference type="PANTHER" id="PTHR43620">
    <property type="entry name" value="GLYCEROPHOSPHORYL DIESTER PHOSPHODIESTERASE"/>
    <property type="match status" value="1"/>
</dbReference>
<protein>
    <recommendedName>
        <fullName evidence="2">glycerophosphodiester phosphodiesterase</fullName>
        <ecNumber evidence="2">3.1.4.46</ecNumber>
    </recommendedName>
</protein>
<comment type="caution">
    <text evidence="8">The sequence shown here is derived from an EMBL/GenBank/DDBJ whole genome shotgun (WGS) entry which is preliminary data.</text>
</comment>
<evidence type="ECO:0000313" key="9">
    <source>
        <dbReference type="Proteomes" id="UP000428333"/>
    </source>
</evidence>
<dbReference type="InterPro" id="IPR017946">
    <property type="entry name" value="PLC-like_Pdiesterase_TIM-brl"/>
</dbReference>
<evidence type="ECO:0000256" key="3">
    <source>
        <dbReference type="ARBA" id="ARBA00022729"/>
    </source>
</evidence>
<evidence type="ECO:0000256" key="5">
    <source>
        <dbReference type="ARBA" id="ARBA00022801"/>
    </source>
</evidence>
<organism evidence="8 9">
    <name type="scientific">Rhododendron williamsianum</name>
    <dbReference type="NCBI Taxonomy" id="262921"/>
    <lineage>
        <taxon>Eukaryota</taxon>
        <taxon>Viridiplantae</taxon>
        <taxon>Streptophyta</taxon>
        <taxon>Embryophyta</taxon>
        <taxon>Tracheophyta</taxon>
        <taxon>Spermatophyta</taxon>
        <taxon>Magnoliopsida</taxon>
        <taxon>eudicotyledons</taxon>
        <taxon>Gunneridae</taxon>
        <taxon>Pentapetalae</taxon>
        <taxon>asterids</taxon>
        <taxon>Ericales</taxon>
        <taxon>Ericaceae</taxon>
        <taxon>Ericoideae</taxon>
        <taxon>Rhodoreae</taxon>
        <taxon>Rhododendron</taxon>
    </lineage>
</organism>
<sequence length="145" mass="16911">MQSYLEVTSDAYFNYFKDYVVGIGPWKDTIVPVVNNYLQTPTDLVARAHASNLQVCMLSSSVISFQVHPYTFQDENVFLHFDFHQDPYNEYEYWVNKMGVDGLFTDFTGSLHQFQEWNSPFSRKDDDASTLLHEIARLISKYGKK</sequence>
<name>A0A6A4MBE4_9ERIC</name>
<dbReference type="GO" id="GO:0006629">
    <property type="term" value="P:lipid metabolic process"/>
    <property type="evidence" value="ECO:0007669"/>
    <property type="project" value="InterPro"/>
</dbReference>
<dbReference type="GO" id="GO:0005773">
    <property type="term" value="C:vacuole"/>
    <property type="evidence" value="ECO:0007669"/>
    <property type="project" value="TreeGrafter"/>
</dbReference>
<dbReference type="Proteomes" id="UP000428333">
    <property type="component" value="Linkage Group LG01"/>
</dbReference>